<dbReference type="EMBL" id="CM056744">
    <property type="protein sequence ID" value="KAJ8668490.1"/>
    <property type="molecule type" value="Genomic_DNA"/>
</dbReference>
<dbReference type="Proteomes" id="UP001239111">
    <property type="component" value="Chromosome 4"/>
</dbReference>
<keyword evidence="2" id="KW-1185">Reference proteome</keyword>
<proteinExistence type="predicted"/>
<protein>
    <submittedName>
        <fullName evidence="1">Uncharacterized protein</fullName>
    </submittedName>
</protein>
<organism evidence="1 2">
    <name type="scientific">Eretmocerus hayati</name>
    <dbReference type="NCBI Taxonomy" id="131215"/>
    <lineage>
        <taxon>Eukaryota</taxon>
        <taxon>Metazoa</taxon>
        <taxon>Ecdysozoa</taxon>
        <taxon>Arthropoda</taxon>
        <taxon>Hexapoda</taxon>
        <taxon>Insecta</taxon>
        <taxon>Pterygota</taxon>
        <taxon>Neoptera</taxon>
        <taxon>Endopterygota</taxon>
        <taxon>Hymenoptera</taxon>
        <taxon>Apocrita</taxon>
        <taxon>Proctotrupomorpha</taxon>
        <taxon>Chalcidoidea</taxon>
        <taxon>Aphelinidae</taxon>
        <taxon>Aphelininae</taxon>
        <taxon>Eretmocerus</taxon>
    </lineage>
</organism>
<gene>
    <name evidence="1" type="ORF">QAD02_010153</name>
</gene>
<evidence type="ECO:0000313" key="1">
    <source>
        <dbReference type="EMBL" id="KAJ8668490.1"/>
    </source>
</evidence>
<comment type="caution">
    <text evidence="1">The sequence shown here is derived from an EMBL/GenBank/DDBJ whole genome shotgun (WGS) entry which is preliminary data.</text>
</comment>
<accession>A0ACC2NFX8</accession>
<reference evidence="1" key="1">
    <citation type="submission" date="2023-04" db="EMBL/GenBank/DDBJ databases">
        <title>A chromosome-level genome assembly of the parasitoid wasp Eretmocerus hayati.</title>
        <authorList>
            <person name="Zhong Y."/>
            <person name="Liu S."/>
            <person name="Liu Y."/>
        </authorList>
    </citation>
    <scope>NUCLEOTIDE SEQUENCE</scope>
    <source>
        <strain evidence="1">ZJU_SS_LIU_2023</strain>
    </source>
</reference>
<evidence type="ECO:0000313" key="2">
    <source>
        <dbReference type="Proteomes" id="UP001239111"/>
    </source>
</evidence>
<sequence>MNFVGFLLLIVYASAQHLKDKHSSEELRKTLVSADDSYSIQTDIAEDLSYVAQLLNPLGFLGCLAVILSEDWLITAAHCVHERDKEMMKIVTGTTIRGFNGPISSIEKIVYHEYDPCTKENDIALIKLKQSIEINDKQRPIPIAKRPPAISDKMIVTKLDQNSNNHISKLKSEEELIKQLPQCQRDMGNKKCGLKESHSSCLIIGQTFDHATLQHGDSGGPAVINDQLVGIIRSRRYNRNKTRFTNVYINVYEYRNWIHETTGISCSNSVYLGCSLMK</sequence>
<name>A0ACC2NFX8_9HYME</name>